<comment type="catalytic activity">
    <reaction evidence="5 6">
        <text>O-phospho-L-threonyl-[protein] + H2O = L-threonyl-[protein] + phosphate</text>
        <dbReference type="Rhea" id="RHEA:47004"/>
        <dbReference type="Rhea" id="RHEA-COMP:11060"/>
        <dbReference type="Rhea" id="RHEA-COMP:11605"/>
        <dbReference type="ChEBI" id="CHEBI:15377"/>
        <dbReference type="ChEBI" id="CHEBI:30013"/>
        <dbReference type="ChEBI" id="CHEBI:43474"/>
        <dbReference type="ChEBI" id="CHEBI:61977"/>
        <dbReference type="EC" id="3.1.3.16"/>
    </reaction>
</comment>
<dbReference type="GeneID" id="30988970"/>
<dbReference type="Pfam" id="PF00533">
    <property type="entry name" value="BRCT"/>
    <property type="match status" value="1"/>
</dbReference>
<dbReference type="EC" id="3.1.3.16" evidence="6"/>
<evidence type="ECO:0000256" key="4">
    <source>
        <dbReference type="ARBA" id="ARBA00047761"/>
    </source>
</evidence>
<dbReference type="Gene3D" id="3.40.50.10190">
    <property type="entry name" value="BRCT domain"/>
    <property type="match status" value="1"/>
</dbReference>
<organism evidence="10 11">
    <name type="scientific">Cyberlindnera jadinii (strain ATCC 18201 / CBS 1600 / BCRC 20928 / JCM 3617 / NBRC 0987 / NRRL Y-1542)</name>
    <name type="common">Torula yeast</name>
    <name type="synonym">Candida utilis</name>
    <dbReference type="NCBI Taxonomy" id="983966"/>
    <lineage>
        <taxon>Eukaryota</taxon>
        <taxon>Fungi</taxon>
        <taxon>Dikarya</taxon>
        <taxon>Ascomycota</taxon>
        <taxon>Saccharomycotina</taxon>
        <taxon>Saccharomycetes</taxon>
        <taxon>Phaffomycetales</taxon>
        <taxon>Phaffomycetaceae</taxon>
        <taxon>Cyberlindnera</taxon>
    </lineage>
</organism>
<dbReference type="SMART" id="SM00577">
    <property type="entry name" value="CPDc"/>
    <property type="match status" value="1"/>
</dbReference>
<dbReference type="PROSITE" id="PS50969">
    <property type="entry name" value="FCP1"/>
    <property type="match status" value="1"/>
</dbReference>
<dbReference type="InterPro" id="IPR011947">
    <property type="entry name" value="FCP1_euk"/>
</dbReference>
<name>A0A1E4S5Q7_CYBJN</name>
<comment type="catalytic activity">
    <reaction evidence="4 6">
        <text>O-phospho-L-seryl-[protein] + H2O = L-seryl-[protein] + phosphate</text>
        <dbReference type="Rhea" id="RHEA:20629"/>
        <dbReference type="Rhea" id="RHEA-COMP:9863"/>
        <dbReference type="Rhea" id="RHEA-COMP:11604"/>
        <dbReference type="ChEBI" id="CHEBI:15377"/>
        <dbReference type="ChEBI" id="CHEBI:29999"/>
        <dbReference type="ChEBI" id="CHEBI:43474"/>
        <dbReference type="ChEBI" id="CHEBI:83421"/>
        <dbReference type="EC" id="3.1.3.16"/>
    </reaction>
</comment>
<dbReference type="OMA" id="DQTVIHC"/>
<keyword evidence="11" id="KW-1185">Reference proteome</keyword>
<comment type="subcellular location">
    <subcellularLocation>
        <location evidence="1 6">Nucleus</location>
    </subcellularLocation>
</comment>
<dbReference type="GO" id="GO:0005634">
    <property type="term" value="C:nucleus"/>
    <property type="evidence" value="ECO:0007669"/>
    <property type="project" value="UniProtKB-SubCell"/>
</dbReference>
<dbReference type="Gene3D" id="1.10.287.10">
    <property type="entry name" value="S15/NS1, RNA-binding"/>
    <property type="match status" value="1"/>
</dbReference>
<evidence type="ECO:0000256" key="3">
    <source>
        <dbReference type="ARBA" id="ARBA00023242"/>
    </source>
</evidence>
<dbReference type="RefSeq" id="XP_020071916.1">
    <property type="nucleotide sequence ID" value="XM_020214574.1"/>
</dbReference>
<dbReference type="STRING" id="983966.A0A1E4S5Q7"/>
<accession>A0A1E4S5Q7</accession>
<dbReference type="SMART" id="SM00292">
    <property type="entry name" value="BRCT"/>
    <property type="match status" value="1"/>
</dbReference>
<evidence type="ECO:0000259" key="9">
    <source>
        <dbReference type="PROSITE" id="PS50969"/>
    </source>
</evidence>
<evidence type="ECO:0000256" key="7">
    <source>
        <dbReference type="SAM" id="MobiDB-lite"/>
    </source>
</evidence>
<feature type="compositionally biased region" description="Acidic residues" evidence="7">
    <location>
        <begin position="565"/>
        <end position="574"/>
    </location>
</feature>
<evidence type="ECO:0000256" key="6">
    <source>
        <dbReference type="RuleBase" id="RU366066"/>
    </source>
</evidence>
<dbReference type="PANTHER" id="PTHR23081">
    <property type="entry name" value="RNA POLYMERASE II CTD PHOSPHATASE"/>
    <property type="match status" value="1"/>
</dbReference>
<comment type="function">
    <text evidence="6">This promotes the activity of RNA polymerase II.</text>
</comment>
<feature type="region of interest" description="Disordered" evidence="7">
    <location>
        <begin position="556"/>
        <end position="665"/>
    </location>
</feature>
<dbReference type="SUPFAM" id="SSF52113">
    <property type="entry name" value="BRCT domain"/>
    <property type="match status" value="1"/>
</dbReference>
<dbReference type="InterPro" id="IPR039189">
    <property type="entry name" value="Fcp1"/>
</dbReference>
<evidence type="ECO:0000256" key="2">
    <source>
        <dbReference type="ARBA" id="ARBA00022801"/>
    </source>
</evidence>
<dbReference type="InterPro" id="IPR004274">
    <property type="entry name" value="FCP1_dom"/>
</dbReference>
<keyword evidence="3 6" id="KW-0539">Nucleus</keyword>
<dbReference type="PANTHER" id="PTHR23081:SF36">
    <property type="entry name" value="RNA POLYMERASE II SUBUNIT A C-TERMINAL DOMAIN PHOSPHATASE"/>
    <property type="match status" value="1"/>
</dbReference>
<evidence type="ECO:0000313" key="11">
    <source>
        <dbReference type="Proteomes" id="UP000094389"/>
    </source>
</evidence>
<reference evidence="10 11" key="1">
    <citation type="journal article" date="2016" name="Proc. Natl. Acad. Sci. U.S.A.">
        <title>Comparative genomics of biotechnologically important yeasts.</title>
        <authorList>
            <person name="Riley R."/>
            <person name="Haridas S."/>
            <person name="Wolfe K.H."/>
            <person name="Lopes M.R."/>
            <person name="Hittinger C.T."/>
            <person name="Goeker M."/>
            <person name="Salamov A.A."/>
            <person name="Wisecaver J.H."/>
            <person name="Long T.M."/>
            <person name="Calvey C.H."/>
            <person name="Aerts A.L."/>
            <person name="Barry K.W."/>
            <person name="Choi C."/>
            <person name="Clum A."/>
            <person name="Coughlan A.Y."/>
            <person name="Deshpande S."/>
            <person name="Douglass A.P."/>
            <person name="Hanson S.J."/>
            <person name="Klenk H.-P."/>
            <person name="LaButti K.M."/>
            <person name="Lapidus A."/>
            <person name="Lindquist E.A."/>
            <person name="Lipzen A.M."/>
            <person name="Meier-Kolthoff J.P."/>
            <person name="Ohm R.A."/>
            <person name="Otillar R.P."/>
            <person name="Pangilinan J.L."/>
            <person name="Peng Y."/>
            <person name="Rokas A."/>
            <person name="Rosa C.A."/>
            <person name="Scheuner C."/>
            <person name="Sibirny A.A."/>
            <person name="Slot J.C."/>
            <person name="Stielow J.B."/>
            <person name="Sun H."/>
            <person name="Kurtzman C.P."/>
            <person name="Blackwell M."/>
            <person name="Grigoriev I.V."/>
            <person name="Jeffries T.W."/>
        </authorList>
    </citation>
    <scope>NUCLEOTIDE SEQUENCE [LARGE SCALE GENOMIC DNA]</scope>
    <source>
        <strain evidence="11">ATCC 18201 / CBS 1600 / BCRC 20928 / JCM 3617 / NBRC 0987 / NRRL Y-1542</strain>
    </source>
</reference>
<dbReference type="InterPro" id="IPR001357">
    <property type="entry name" value="BRCT_dom"/>
</dbReference>
<dbReference type="Gene3D" id="3.40.50.1000">
    <property type="entry name" value="HAD superfamily/HAD-like"/>
    <property type="match status" value="1"/>
</dbReference>
<feature type="compositionally biased region" description="Acidic residues" evidence="7">
    <location>
        <begin position="643"/>
        <end position="665"/>
    </location>
</feature>
<dbReference type="GO" id="GO:0008420">
    <property type="term" value="F:RNA polymerase II CTD heptapeptide repeat phosphatase activity"/>
    <property type="evidence" value="ECO:0007669"/>
    <property type="project" value="UniProtKB-UniRule"/>
</dbReference>
<protein>
    <recommendedName>
        <fullName evidence="6">RNA polymerase II subunit A C-terminal domain phosphatase</fullName>
        <ecNumber evidence="6">3.1.3.16</ecNumber>
    </recommendedName>
</protein>
<feature type="compositionally biased region" description="Basic and acidic residues" evidence="7">
    <location>
        <begin position="605"/>
        <end position="642"/>
    </location>
</feature>
<evidence type="ECO:0000256" key="1">
    <source>
        <dbReference type="ARBA" id="ARBA00004123"/>
    </source>
</evidence>
<dbReference type="InterPro" id="IPR036412">
    <property type="entry name" value="HAD-like_sf"/>
</dbReference>
<dbReference type="Proteomes" id="UP000094389">
    <property type="component" value="Unassembled WGS sequence"/>
</dbReference>
<dbReference type="Pfam" id="PF03031">
    <property type="entry name" value="NIF"/>
    <property type="match status" value="1"/>
</dbReference>
<evidence type="ECO:0000313" key="10">
    <source>
        <dbReference type="EMBL" id="ODV74877.1"/>
    </source>
</evidence>
<dbReference type="NCBIfam" id="TIGR02250">
    <property type="entry name" value="FCP1_euk"/>
    <property type="match status" value="1"/>
</dbReference>
<dbReference type="EMBL" id="KV453927">
    <property type="protein sequence ID" value="ODV74877.1"/>
    <property type="molecule type" value="Genomic_DNA"/>
</dbReference>
<feature type="domain" description="BRCT" evidence="8">
    <location>
        <begin position="441"/>
        <end position="535"/>
    </location>
</feature>
<keyword evidence="2 6" id="KW-0378">Hydrolase</keyword>
<gene>
    <name evidence="10" type="ORF">CYBJADRAFT_166661</name>
</gene>
<dbReference type="AlphaFoldDB" id="A0A1E4S5Q7"/>
<sequence length="665" mass="76261">MSSLTAIQFPKSTPFPVKILSIKASVGDDIKRHQVLLNYSYWEYQDVAISEDRDDSEEPRYQKHRVDLVGTFECPIDGVLKEICVNVQDEIISDEQTLVKLEEPCSHSIQYGGLCALCGKSLDEDLDYSGFKNEDRAPIAMSHGTNNLKVSKDEATKVEKLWTKSLVKQRKLILVVDLDQTVIHATVDPTIGEWMRNEQNPNYPSLKDVKSFTLDEETKTPVYSIFKRTYFVKLRPGLQKFLDSVSQKYELHIYTMGTRAYAKEIARCIDPDGSIFADRILSRDESGSITSKSLERLFPTDTSMVVIIDDRGDVWNWSDHLIKVVPYDFFVGIGDINSNFLPRQKSLLGPSKRRKSIEQLEEKLQESGDDQESLDEQARDRPLAKLQKDLDTMESHPERLLYDEDDELKGLEKALLSIHSTFYDSFDQGETPDVATILPSMKVPIFEGFRLVFSGLLPLGSNISNESIVQWARSFGAIVDSEVRPETTHVIAKNQYTFKACLAKTMIEDVKIVHPDWLFHCMSHWKRLKTEDYELDFDKSKLLPAAQVEKYMERLNEVKSREESPALDDIEDKDDLLGGDMNWLDDEEEEDLSDDDDDEDEEDEAHTLKRGIADEEEDGTKRIRLEHVTGRDRDTQENKNDNDSDDDDDDYDDELAAELMDELEQ</sequence>
<dbReference type="CDD" id="cd07521">
    <property type="entry name" value="HAD_FCP1-like"/>
    <property type="match status" value="1"/>
</dbReference>
<dbReference type="CDD" id="cd17729">
    <property type="entry name" value="BRCT_CTDP1"/>
    <property type="match status" value="1"/>
</dbReference>
<dbReference type="SUPFAM" id="SSF56784">
    <property type="entry name" value="HAD-like"/>
    <property type="match status" value="1"/>
</dbReference>
<dbReference type="InterPro" id="IPR036420">
    <property type="entry name" value="BRCT_dom_sf"/>
</dbReference>
<evidence type="ECO:0000256" key="5">
    <source>
        <dbReference type="ARBA" id="ARBA00048336"/>
    </source>
</evidence>
<dbReference type="OrthoDB" id="10249888at2759"/>
<proteinExistence type="predicted"/>
<evidence type="ECO:0000259" key="8">
    <source>
        <dbReference type="PROSITE" id="PS50172"/>
    </source>
</evidence>
<dbReference type="InterPro" id="IPR023214">
    <property type="entry name" value="HAD_sf"/>
</dbReference>
<dbReference type="PROSITE" id="PS50172">
    <property type="entry name" value="BRCT"/>
    <property type="match status" value="1"/>
</dbReference>
<feature type="compositionally biased region" description="Acidic residues" evidence="7">
    <location>
        <begin position="583"/>
        <end position="604"/>
    </location>
</feature>
<feature type="domain" description="FCP1 homology" evidence="9">
    <location>
        <begin position="167"/>
        <end position="347"/>
    </location>
</feature>